<name>A0A0L0FQ34_9EUKA</name>
<organism evidence="2 3">
    <name type="scientific">Sphaeroforma arctica JP610</name>
    <dbReference type="NCBI Taxonomy" id="667725"/>
    <lineage>
        <taxon>Eukaryota</taxon>
        <taxon>Ichthyosporea</taxon>
        <taxon>Ichthyophonida</taxon>
        <taxon>Sphaeroforma</taxon>
    </lineage>
</organism>
<dbReference type="AlphaFoldDB" id="A0A0L0FQ34"/>
<sequence length="82" mass="9103">IVSVNGDDTVLSALALMQKEQISSLAIIGQCDTLIGALSMTDVKWIVSTFEFEWLWRDCLDFVNMLRSTQVRSFCLVLGCVG</sequence>
<evidence type="ECO:0000313" key="2">
    <source>
        <dbReference type="EMBL" id="KNC78078.1"/>
    </source>
</evidence>
<dbReference type="InterPro" id="IPR046342">
    <property type="entry name" value="CBS_dom_sf"/>
</dbReference>
<evidence type="ECO:0000313" key="3">
    <source>
        <dbReference type="Proteomes" id="UP000054560"/>
    </source>
</evidence>
<dbReference type="Proteomes" id="UP000054560">
    <property type="component" value="Unassembled WGS sequence"/>
</dbReference>
<dbReference type="OrthoDB" id="449052at2759"/>
<gene>
    <name evidence="2" type="ORF">SARC_09473</name>
</gene>
<dbReference type="STRING" id="667725.A0A0L0FQ34"/>
<keyword evidence="3" id="KW-1185">Reference proteome</keyword>
<dbReference type="EMBL" id="KQ242562">
    <property type="protein sequence ID" value="KNC78078.1"/>
    <property type="molecule type" value="Genomic_DNA"/>
</dbReference>
<protein>
    <recommendedName>
        <fullName evidence="1">CBS domain-containing protein</fullName>
    </recommendedName>
</protein>
<feature type="domain" description="CBS" evidence="1">
    <location>
        <begin position="1"/>
        <end position="43"/>
    </location>
</feature>
<dbReference type="Gene3D" id="3.10.580.10">
    <property type="entry name" value="CBS-domain"/>
    <property type="match status" value="1"/>
</dbReference>
<evidence type="ECO:0000259" key="1">
    <source>
        <dbReference type="Pfam" id="PF00571"/>
    </source>
</evidence>
<proteinExistence type="predicted"/>
<accession>A0A0L0FQ34</accession>
<dbReference type="GeneID" id="25909977"/>
<feature type="non-terminal residue" evidence="2">
    <location>
        <position position="1"/>
    </location>
</feature>
<reference evidence="2 3" key="1">
    <citation type="submission" date="2011-02" db="EMBL/GenBank/DDBJ databases">
        <title>The Genome Sequence of Sphaeroforma arctica JP610.</title>
        <authorList>
            <consortium name="The Broad Institute Genome Sequencing Platform"/>
            <person name="Russ C."/>
            <person name="Cuomo C."/>
            <person name="Young S.K."/>
            <person name="Zeng Q."/>
            <person name="Gargeya S."/>
            <person name="Alvarado L."/>
            <person name="Berlin A."/>
            <person name="Chapman S.B."/>
            <person name="Chen Z."/>
            <person name="Freedman E."/>
            <person name="Gellesch M."/>
            <person name="Goldberg J."/>
            <person name="Griggs A."/>
            <person name="Gujja S."/>
            <person name="Heilman E."/>
            <person name="Heiman D."/>
            <person name="Howarth C."/>
            <person name="Mehta T."/>
            <person name="Neiman D."/>
            <person name="Pearson M."/>
            <person name="Roberts A."/>
            <person name="Saif S."/>
            <person name="Shea T."/>
            <person name="Shenoy N."/>
            <person name="Sisk P."/>
            <person name="Stolte C."/>
            <person name="Sykes S."/>
            <person name="White J."/>
            <person name="Yandava C."/>
            <person name="Burger G."/>
            <person name="Gray M.W."/>
            <person name="Holland P.W.H."/>
            <person name="King N."/>
            <person name="Lang F.B.F."/>
            <person name="Roger A.J."/>
            <person name="Ruiz-Trillo I."/>
            <person name="Haas B."/>
            <person name="Nusbaum C."/>
            <person name="Birren B."/>
        </authorList>
    </citation>
    <scope>NUCLEOTIDE SEQUENCE [LARGE SCALE GENOMIC DNA]</scope>
    <source>
        <strain evidence="2 3">JP610</strain>
    </source>
</reference>
<dbReference type="SUPFAM" id="SSF54631">
    <property type="entry name" value="CBS-domain pair"/>
    <property type="match status" value="1"/>
</dbReference>
<dbReference type="Pfam" id="PF00571">
    <property type="entry name" value="CBS"/>
    <property type="match status" value="1"/>
</dbReference>
<dbReference type="RefSeq" id="XP_014151980.1">
    <property type="nucleotide sequence ID" value="XM_014296505.1"/>
</dbReference>
<dbReference type="InterPro" id="IPR000644">
    <property type="entry name" value="CBS_dom"/>
</dbReference>